<name>K7TXP3_MAIZE</name>
<dbReference type="EMBL" id="CM000780">
    <property type="protein sequence ID" value="AQK53220.1"/>
    <property type="molecule type" value="Genomic_DNA"/>
</dbReference>
<feature type="compositionally biased region" description="Basic and acidic residues" evidence="1">
    <location>
        <begin position="29"/>
        <end position="46"/>
    </location>
</feature>
<accession>K7TXP3</accession>
<proteinExistence type="predicted"/>
<evidence type="ECO:0000313" key="2">
    <source>
        <dbReference type="EMBL" id="AQK53220.1"/>
    </source>
</evidence>
<protein>
    <submittedName>
        <fullName evidence="2">Uncharacterized protein</fullName>
    </submittedName>
</protein>
<dbReference type="HOGENOM" id="CLU_1596918_0_0_1"/>
<organism evidence="2">
    <name type="scientific">Zea mays</name>
    <name type="common">Maize</name>
    <dbReference type="NCBI Taxonomy" id="4577"/>
    <lineage>
        <taxon>Eukaryota</taxon>
        <taxon>Viridiplantae</taxon>
        <taxon>Streptophyta</taxon>
        <taxon>Embryophyta</taxon>
        <taxon>Tracheophyta</taxon>
        <taxon>Spermatophyta</taxon>
        <taxon>Magnoliopsida</taxon>
        <taxon>Liliopsida</taxon>
        <taxon>Poales</taxon>
        <taxon>Poaceae</taxon>
        <taxon>PACMAD clade</taxon>
        <taxon>Panicoideae</taxon>
        <taxon>Andropogonodae</taxon>
        <taxon>Andropogoneae</taxon>
        <taxon>Tripsacinae</taxon>
        <taxon>Zea</taxon>
    </lineage>
</organism>
<reference evidence="2" key="1">
    <citation type="submission" date="2015-12" db="EMBL/GenBank/DDBJ databases">
        <title>Update maize B73 reference genome by single molecule sequencing technologies.</title>
        <authorList>
            <consortium name="Maize Genome Sequencing Project"/>
            <person name="Ware D."/>
        </authorList>
    </citation>
    <scope>NUCLEOTIDE SEQUENCE</scope>
    <source>
        <tissue evidence="2">Seedling</tissue>
    </source>
</reference>
<evidence type="ECO:0000256" key="1">
    <source>
        <dbReference type="SAM" id="MobiDB-lite"/>
    </source>
</evidence>
<sequence>MASGGRTMESVRWGELSSGLRRRKTRGHGRPEVESRGTASLRERAKVARHGSRRARREALAGRRWRWARWKRPRRRNPSAVQGAGAVAMASTGSSGGKAAVRAGNGRNTDEPAMPGSRARAQPELGSRTRADGAMEMETELEDAAACHGRARAEGPGAQRWRRKRSG</sequence>
<dbReference type="InParanoid" id="K7TXP3"/>
<dbReference type="AlphaFoldDB" id="K7TXP3"/>
<dbReference type="PaxDb" id="4577-AC196043.3_FGP005"/>
<feature type="region of interest" description="Disordered" evidence="1">
    <location>
        <begin position="71"/>
        <end position="130"/>
    </location>
</feature>
<feature type="region of interest" description="Disordered" evidence="1">
    <location>
        <begin position="1"/>
        <end position="55"/>
    </location>
</feature>
<gene>
    <name evidence="2" type="ORF">ZEAMMB73_Zm00001d050909</name>
</gene>